<keyword evidence="8" id="KW-1185">Reference proteome</keyword>
<dbReference type="InterPro" id="IPR036291">
    <property type="entry name" value="NAD(P)-bd_dom_sf"/>
</dbReference>
<comment type="caution">
    <text evidence="7">The sequence shown here is derived from an EMBL/GenBank/DDBJ whole genome shotgun (WGS) entry which is preliminary data.</text>
</comment>
<dbReference type="EMBL" id="BAAASL010000001">
    <property type="protein sequence ID" value="GAA2706728.1"/>
    <property type="molecule type" value="Genomic_DNA"/>
</dbReference>
<dbReference type="InterPro" id="IPR006139">
    <property type="entry name" value="D-isomer_2_OHA_DH_cat_dom"/>
</dbReference>
<evidence type="ECO:0000256" key="2">
    <source>
        <dbReference type="ARBA" id="ARBA00023002"/>
    </source>
</evidence>
<dbReference type="RefSeq" id="WP_344432451.1">
    <property type="nucleotide sequence ID" value="NZ_BAAASL010000001.1"/>
</dbReference>
<dbReference type="SUPFAM" id="SSF51735">
    <property type="entry name" value="NAD(P)-binding Rossmann-fold domains"/>
    <property type="match status" value="1"/>
</dbReference>
<dbReference type="Pfam" id="PF02826">
    <property type="entry name" value="2-Hacid_dh_C"/>
    <property type="match status" value="1"/>
</dbReference>
<keyword evidence="2 4" id="KW-0560">Oxidoreductase</keyword>
<reference evidence="7 8" key="1">
    <citation type="journal article" date="2019" name="Int. J. Syst. Evol. Microbiol.">
        <title>The Global Catalogue of Microorganisms (GCM) 10K type strain sequencing project: providing services to taxonomists for standard genome sequencing and annotation.</title>
        <authorList>
            <consortium name="The Broad Institute Genomics Platform"/>
            <consortium name="The Broad Institute Genome Sequencing Center for Infectious Disease"/>
            <person name="Wu L."/>
            <person name="Ma J."/>
        </authorList>
    </citation>
    <scope>NUCLEOTIDE SEQUENCE [LARGE SCALE GENOMIC DNA]</scope>
    <source>
        <strain evidence="7 8">JCM 4542</strain>
    </source>
</reference>
<sequence length="332" mass="35092">MDESGTTAFPTAVIVMGKEEAGAVLDEELRTRLDESVTVADGWDALGEADVLITGWGCPALTERTLARAPRLRAIVHAGGSVKWLVPEHAWDRGIAVSSAADANAGPVADYAYACVVLASKQALVTAATYAARGGDGGWPGFSERQGADGRTIGVIGASRIGHRVLARLAAADAGYRVLLYDPYVGADEAHRMGAEKTDLETLCGSSSVITLHAPLLPATRHMLDARRLALVPDGSTIINTARGALVDTEALTAECRSGRLSAVLDVTEPEPLQRGHPLFSLPNVLITPHIAGAQGSEVQRLGLYAVQEVERWVRGLPLLGRVERRDLRTSA</sequence>
<comment type="similarity">
    <text evidence="1 4">Belongs to the D-isomer specific 2-hydroxyacid dehydrogenase family.</text>
</comment>
<dbReference type="CDD" id="cd12167">
    <property type="entry name" value="2-Hacid_dh_8"/>
    <property type="match status" value="1"/>
</dbReference>
<evidence type="ECO:0000256" key="3">
    <source>
        <dbReference type="ARBA" id="ARBA00023027"/>
    </source>
</evidence>
<dbReference type="Pfam" id="PF00389">
    <property type="entry name" value="2-Hacid_dh"/>
    <property type="match status" value="1"/>
</dbReference>
<feature type="domain" description="D-isomer specific 2-hydroxyacid dehydrogenase catalytic" evidence="5">
    <location>
        <begin position="36"/>
        <end position="323"/>
    </location>
</feature>
<dbReference type="PANTHER" id="PTHR10996">
    <property type="entry name" value="2-HYDROXYACID DEHYDROGENASE-RELATED"/>
    <property type="match status" value="1"/>
</dbReference>
<gene>
    <name evidence="7" type="ORF">GCM10010315_00010</name>
</gene>
<keyword evidence="3" id="KW-0520">NAD</keyword>
<name>A0ABN3TIL9_9ACTN</name>
<dbReference type="InterPro" id="IPR050223">
    <property type="entry name" value="D-isomer_2-hydroxyacid_DH"/>
</dbReference>
<evidence type="ECO:0000256" key="1">
    <source>
        <dbReference type="ARBA" id="ARBA00005854"/>
    </source>
</evidence>
<dbReference type="Gene3D" id="3.40.50.720">
    <property type="entry name" value="NAD(P)-binding Rossmann-like Domain"/>
    <property type="match status" value="2"/>
</dbReference>
<evidence type="ECO:0000313" key="8">
    <source>
        <dbReference type="Proteomes" id="UP001500886"/>
    </source>
</evidence>
<accession>A0ABN3TIL9</accession>
<dbReference type="PANTHER" id="PTHR10996:SF178">
    <property type="entry name" value="2-HYDROXYACID DEHYDROGENASE YGL185C-RELATED"/>
    <property type="match status" value="1"/>
</dbReference>
<evidence type="ECO:0000259" key="6">
    <source>
        <dbReference type="Pfam" id="PF02826"/>
    </source>
</evidence>
<proteinExistence type="inferred from homology"/>
<dbReference type="Proteomes" id="UP001500886">
    <property type="component" value="Unassembled WGS sequence"/>
</dbReference>
<feature type="domain" description="D-isomer specific 2-hydroxyacid dehydrogenase NAD-binding" evidence="6">
    <location>
        <begin position="136"/>
        <end position="292"/>
    </location>
</feature>
<evidence type="ECO:0000313" key="7">
    <source>
        <dbReference type="EMBL" id="GAA2706728.1"/>
    </source>
</evidence>
<organism evidence="7 8">
    <name type="scientific">Streptomyces luteosporeus</name>
    <dbReference type="NCBI Taxonomy" id="173856"/>
    <lineage>
        <taxon>Bacteria</taxon>
        <taxon>Bacillati</taxon>
        <taxon>Actinomycetota</taxon>
        <taxon>Actinomycetes</taxon>
        <taxon>Kitasatosporales</taxon>
        <taxon>Streptomycetaceae</taxon>
        <taxon>Streptomyces</taxon>
    </lineage>
</organism>
<evidence type="ECO:0000259" key="5">
    <source>
        <dbReference type="Pfam" id="PF00389"/>
    </source>
</evidence>
<dbReference type="InterPro" id="IPR006140">
    <property type="entry name" value="D-isomer_DH_NAD-bd"/>
</dbReference>
<dbReference type="SUPFAM" id="SSF52283">
    <property type="entry name" value="Formate/glycerate dehydrogenase catalytic domain-like"/>
    <property type="match status" value="1"/>
</dbReference>
<evidence type="ECO:0000256" key="4">
    <source>
        <dbReference type="RuleBase" id="RU003719"/>
    </source>
</evidence>
<protein>
    <submittedName>
        <fullName evidence="7">Hydroxyacid dehydrogenase</fullName>
    </submittedName>
</protein>